<feature type="chain" id="PRO_5016371859" evidence="2">
    <location>
        <begin position="22"/>
        <end position="172"/>
    </location>
</feature>
<evidence type="ECO:0000256" key="2">
    <source>
        <dbReference type="SAM" id="SignalP"/>
    </source>
</evidence>
<dbReference type="InParanoid" id="A0A316VKN7"/>
<evidence type="ECO:0000256" key="1">
    <source>
        <dbReference type="SAM" id="MobiDB-lite"/>
    </source>
</evidence>
<feature type="region of interest" description="Disordered" evidence="1">
    <location>
        <begin position="121"/>
        <end position="172"/>
    </location>
</feature>
<dbReference type="GeneID" id="37019386"/>
<sequence length="172" mass="19446">MTMLFLSIPVIAVIWLTISSASPVPGKRARLERQKYSEKGAEKQLGYYPSDSDSYLAEYSSHHVGDVIHSHPNKIMNGMAKIGVDTDKHDMYYGRWGKPPQEGVRIKEPLWYVTNAGQKLRPPPEVHEDLPKASQLGIVRGKTRSDRAAWTGSRAATRTVREPRKEKPPRKQ</sequence>
<name>A0A316VKN7_9BASI</name>
<organism evidence="3 4">
    <name type="scientific">Meira miltonrushii</name>
    <dbReference type="NCBI Taxonomy" id="1280837"/>
    <lineage>
        <taxon>Eukaryota</taxon>
        <taxon>Fungi</taxon>
        <taxon>Dikarya</taxon>
        <taxon>Basidiomycota</taxon>
        <taxon>Ustilaginomycotina</taxon>
        <taxon>Exobasidiomycetes</taxon>
        <taxon>Exobasidiales</taxon>
        <taxon>Brachybasidiaceae</taxon>
        <taxon>Meira</taxon>
    </lineage>
</organism>
<accession>A0A316VKN7</accession>
<evidence type="ECO:0000313" key="4">
    <source>
        <dbReference type="Proteomes" id="UP000245771"/>
    </source>
</evidence>
<keyword evidence="4" id="KW-1185">Reference proteome</keyword>
<feature type="signal peptide" evidence="2">
    <location>
        <begin position="1"/>
        <end position="21"/>
    </location>
</feature>
<protein>
    <submittedName>
        <fullName evidence="3">Uncharacterized protein</fullName>
    </submittedName>
</protein>
<dbReference type="EMBL" id="KZ819602">
    <property type="protein sequence ID" value="PWN38189.1"/>
    <property type="molecule type" value="Genomic_DNA"/>
</dbReference>
<proteinExistence type="predicted"/>
<keyword evidence="2" id="KW-0732">Signal</keyword>
<dbReference type="AlphaFoldDB" id="A0A316VKN7"/>
<feature type="compositionally biased region" description="Basic and acidic residues" evidence="1">
    <location>
        <begin position="122"/>
        <end position="131"/>
    </location>
</feature>
<dbReference type="Proteomes" id="UP000245771">
    <property type="component" value="Unassembled WGS sequence"/>
</dbReference>
<evidence type="ECO:0000313" key="3">
    <source>
        <dbReference type="EMBL" id="PWN38189.1"/>
    </source>
</evidence>
<dbReference type="RefSeq" id="XP_025358491.1">
    <property type="nucleotide sequence ID" value="XM_025497605.1"/>
</dbReference>
<reference evidence="3 4" key="1">
    <citation type="journal article" date="2018" name="Mol. Biol. Evol.">
        <title>Broad Genomic Sampling Reveals a Smut Pathogenic Ancestry of the Fungal Clade Ustilaginomycotina.</title>
        <authorList>
            <person name="Kijpornyongpan T."/>
            <person name="Mondo S.J."/>
            <person name="Barry K."/>
            <person name="Sandor L."/>
            <person name="Lee J."/>
            <person name="Lipzen A."/>
            <person name="Pangilinan J."/>
            <person name="LaButti K."/>
            <person name="Hainaut M."/>
            <person name="Henrissat B."/>
            <person name="Grigoriev I.V."/>
            <person name="Spatafora J.W."/>
            <person name="Aime M.C."/>
        </authorList>
    </citation>
    <scope>NUCLEOTIDE SEQUENCE [LARGE SCALE GENOMIC DNA]</scope>
    <source>
        <strain evidence="3 4">MCA 3882</strain>
    </source>
</reference>
<gene>
    <name evidence="3" type="ORF">FA14DRAFT_153518</name>
</gene>